<name>A0A075H2X4_9EURY</name>
<reference evidence="2" key="1">
    <citation type="journal article" date="2014" name="Genome Biol. Evol.">
        <title>Pangenome evidence for extensive interdomain horizontal transfer affecting lineage core and shell genes in uncultured planktonic thaumarchaeota and euryarchaeota.</title>
        <authorList>
            <person name="Deschamps P."/>
            <person name="Zivanovic Y."/>
            <person name="Moreira D."/>
            <person name="Rodriguez-Valera F."/>
            <person name="Lopez-Garcia P."/>
        </authorList>
    </citation>
    <scope>NUCLEOTIDE SEQUENCE</scope>
</reference>
<organism evidence="2">
    <name type="scientific">uncultured marine group II/III euryarchaeote KM3_37_G11</name>
    <dbReference type="NCBI Taxonomy" id="1456444"/>
    <lineage>
        <taxon>Archaea</taxon>
        <taxon>Methanobacteriati</taxon>
        <taxon>Methanobacteriota</taxon>
        <taxon>environmental samples</taxon>
    </lineage>
</organism>
<evidence type="ECO:0000313" key="2">
    <source>
        <dbReference type="EMBL" id="AIF09540.1"/>
    </source>
</evidence>
<sequence>MLLNHERTPLPENRKKPIWETSNSPAAFLVARCSSGIEEYHIGNSKPWKSTILPSASKWDWCKAVLIGGPSGTPRREVERCKKLWGQSFRAPFNGLSHTPPHRRWRGGVCPSLGS</sequence>
<feature type="region of interest" description="Disordered" evidence="1">
    <location>
        <begin position="96"/>
        <end position="115"/>
    </location>
</feature>
<accession>A0A075H2X4</accession>
<proteinExistence type="predicted"/>
<protein>
    <submittedName>
        <fullName evidence="2">Uncharacterized protein</fullName>
    </submittedName>
</protein>
<evidence type="ECO:0000256" key="1">
    <source>
        <dbReference type="SAM" id="MobiDB-lite"/>
    </source>
</evidence>
<dbReference type="AlphaFoldDB" id="A0A075H2X4"/>
<dbReference type="EMBL" id="KF900866">
    <property type="protein sequence ID" value="AIF09540.1"/>
    <property type="molecule type" value="Genomic_DNA"/>
</dbReference>